<keyword evidence="9 11" id="KW-0482">Metalloprotease</keyword>
<dbReference type="InterPro" id="IPR004387">
    <property type="entry name" value="Pept_M50_Zn"/>
</dbReference>
<keyword evidence="6 11" id="KW-0378">Hydrolase</keyword>
<sequence length="447" mass="48409">MAEILHTTLAFVVAIALLIAVHEYGHFSIARRLGIKVEKFSIGFGPALISWRSRDGEVLYVVAAIPLGGYVKMLGENPDEPGDLSEADSARAFNRQPIWKRAAVAAAGPAYNFVFAIFAYMLVAWLGQSVLPPVVGYVTPASIAEQAGLQSGDRVVKIGSREVHSWQQMEELLKGHVGDSVTLNVIRNERALPLNVNMPIQKKDALLIDVADEVLGFNPGLIISIDEVMNSSAAERAGLQKGDIIQQINGITIGNVNQFITQVQAHADEDVSLVVKRDRTVMSLTVIPTADSEQKGRLGVRLASESLHGTELYRMGVFKGVQYGFVRTWEMTALTLGVFAKMVTSAISPDNLGGPIAIAQLAGKTADLGLVYFLSFLALISVNLGVLNLLPIPILDGGLLVYLGLEKLRGKPLSSRFLEMTQIVGLALIISLMVFAFYNDLSRLFRG</sequence>
<keyword evidence="8 11" id="KW-1133">Transmembrane helix</keyword>
<dbReference type="SUPFAM" id="SSF50156">
    <property type="entry name" value="PDZ domain-like"/>
    <property type="match status" value="2"/>
</dbReference>
<dbReference type="Pfam" id="PF02163">
    <property type="entry name" value="Peptidase_M50"/>
    <property type="match status" value="1"/>
</dbReference>
<evidence type="ECO:0000256" key="3">
    <source>
        <dbReference type="ARBA" id="ARBA00007931"/>
    </source>
</evidence>
<evidence type="ECO:0000256" key="6">
    <source>
        <dbReference type="ARBA" id="ARBA00022801"/>
    </source>
</evidence>
<name>A0A2K8KZC9_MARES</name>
<dbReference type="KEGG" id="maes:Ga0123461_0849"/>
<dbReference type="InterPro" id="IPR008915">
    <property type="entry name" value="Peptidase_M50"/>
</dbReference>
<dbReference type="GO" id="GO:0016020">
    <property type="term" value="C:membrane"/>
    <property type="evidence" value="ECO:0007669"/>
    <property type="project" value="UniProtKB-SubCell"/>
</dbReference>
<evidence type="ECO:0000256" key="4">
    <source>
        <dbReference type="ARBA" id="ARBA00022670"/>
    </source>
</evidence>
<feature type="domain" description="PDZ" evidence="12">
    <location>
        <begin position="197"/>
        <end position="290"/>
    </location>
</feature>
<keyword evidence="14" id="KW-1185">Reference proteome</keyword>
<evidence type="ECO:0000256" key="10">
    <source>
        <dbReference type="ARBA" id="ARBA00023136"/>
    </source>
</evidence>
<keyword evidence="4 13" id="KW-0645">Protease</keyword>
<dbReference type="PROSITE" id="PS50106">
    <property type="entry name" value="PDZ"/>
    <property type="match status" value="1"/>
</dbReference>
<dbReference type="GO" id="GO:0046872">
    <property type="term" value="F:metal ion binding"/>
    <property type="evidence" value="ECO:0007669"/>
    <property type="project" value="UniProtKB-KW"/>
</dbReference>
<dbReference type="EMBL" id="CP018799">
    <property type="protein sequence ID" value="ATX79269.1"/>
    <property type="molecule type" value="Genomic_DNA"/>
</dbReference>
<evidence type="ECO:0000256" key="8">
    <source>
        <dbReference type="ARBA" id="ARBA00022989"/>
    </source>
</evidence>
<evidence type="ECO:0000313" key="14">
    <source>
        <dbReference type="Proteomes" id="UP000231701"/>
    </source>
</evidence>
<keyword evidence="7 11" id="KW-0862">Zinc</keyword>
<keyword evidence="10 11" id="KW-0472">Membrane</keyword>
<organism evidence="13 14">
    <name type="scientific">Mariprofundus aestuarium</name>
    <dbReference type="NCBI Taxonomy" id="1921086"/>
    <lineage>
        <taxon>Bacteria</taxon>
        <taxon>Pseudomonadati</taxon>
        <taxon>Pseudomonadota</taxon>
        <taxon>Candidatius Mariprofundia</taxon>
        <taxon>Mariprofundales</taxon>
        <taxon>Mariprofundaceae</taxon>
        <taxon>Mariprofundus</taxon>
    </lineage>
</organism>
<dbReference type="PANTHER" id="PTHR42837">
    <property type="entry name" value="REGULATOR OF SIGMA-E PROTEASE RSEP"/>
    <property type="match status" value="1"/>
</dbReference>
<evidence type="ECO:0000313" key="13">
    <source>
        <dbReference type="EMBL" id="ATX79269.1"/>
    </source>
</evidence>
<dbReference type="Proteomes" id="UP000231701">
    <property type="component" value="Chromosome"/>
</dbReference>
<dbReference type="GO" id="GO:0004222">
    <property type="term" value="F:metalloendopeptidase activity"/>
    <property type="evidence" value="ECO:0007669"/>
    <property type="project" value="InterPro"/>
</dbReference>
<accession>A0A2K8KZC9</accession>
<evidence type="ECO:0000256" key="9">
    <source>
        <dbReference type="ARBA" id="ARBA00023049"/>
    </source>
</evidence>
<dbReference type="Gene3D" id="2.30.42.10">
    <property type="match status" value="2"/>
</dbReference>
<reference evidence="13 14" key="1">
    <citation type="submission" date="2016-12" db="EMBL/GenBank/DDBJ databases">
        <title>Isolation and genomic insights into novel planktonic Zetaproteobacteria from stratified waters of the Chesapeake Bay.</title>
        <authorList>
            <person name="McAllister S.M."/>
            <person name="Kato S."/>
            <person name="Chan C.S."/>
            <person name="Chiu B.K."/>
            <person name="Field E.K."/>
        </authorList>
    </citation>
    <scope>NUCLEOTIDE SEQUENCE [LARGE SCALE GENOMIC DNA]</scope>
    <source>
        <strain evidence="13 14">CP-5</strain>
    </source>
</reference>
<keyword evidence="11" id="KW-0479">Metal-binding</keyword>
<comment type="cofactor">
    <cofactor evidence="1 11">
        <name>Zn(2+)</name>
        <dbReference type="ChEBI" id="CHEBI:29105"/>
    </cofactor>
</comment>
<dbReference type="SMART" id="SM00228">
    <property type="entry name" value="PDZ"/>
    <property type="match status" value="2"/>
</dbReference>
<dbReference type="Pfam" id="PF17820">
    <property type="entry name" value="PDZ_6"/>
    <property type="match status" value="2"/>
</dbReference>
<dbReference type="CDD" id="cd23081">
    <property type="entry name" value="cpPDZ_EcRseP-like"/>
    <property type="match status" value="1"/>
</dbReference>
<evidence type="ECO:0000256" key="11">
    <source>
        <dbReference type="RuleBase" id="RU362031"/>
    </source>
</evidence>
<evidence type="ECO:0000256" key="1">
    <source>
        <dbReference type="ARBA" id="ARBA00001947"/>
    </source>
</evidence>
<feature type="transmembrane region" description="Helical" evidence="11">
    <location>
        <begin position="372"/>
        <end position="405"/>
    </location>
</feature>
<feature type="transmembrane region" description="Helical" evidence="11">
    <location>
        <begin position="6"/>
        <end position="25"/>
    </location>
</feature>
<feature type="transmembrane region" description="Helical" evidence="11">
    <location>
        <begin position="417"/>
        <end position="438"/>
    </location>
</feature>
<dbReference type="PANTHER" id="PTHR42837:SF2">
    <property type="entry name" value="MEMBRANE METALLOPROTEASE ARASP2, CHLOROPLASTIC-RELATED"/>
    <property type="match status" value="1"/>
</dbReference>
<evidence type="ECO:0000256" key="5">
    <source>
        <dbReference type="ARBA" id="ARBA00022692"/>
    </source>
</evidence>
<dbReference type="GO" id="GO:0006508">
    <property type="term" value="P:proteolysis"/>
    <property type="evidence" value="ECO:0007669"/>
    <property type="project" value="UniProtKB-KW"/>
</dbReference>
<dbReference type="AlphaFoldDB" id="A0A2K8KZC9"/>
<dbReference type="InterPro" id="IPR041489">
    <property type="entry name" value="PDZ_6"/>
</dbReference>
<dbReference type="RefSeq" id="WP_100277181.1">
    <property type="nucleotide sequence ID" value="NZ_CP018799.1"/>
</dbReference>
<comment type="subcellular location">
    <subcellularLocation>
        <location evidence="2">Membrane</location>
        <topology evidence="2">Multi-pass membrane protein</topology>
    </subcellularLocation>
</comment>
<dbReference type="CDD" id="cd06163">
    <property type="entry name" value="S2P-M50_PDZ_RseP-like"/>
    <property type="match status" value="2"/>
</dbReference>
<dbReference type="InterPro" id="IPR001478">
    <property type="entry name" value="PDZ"/>
</dbReference>
<evidence type="ECO:0000256" key="2">
    <source>
        <dbReference type="ARBA" id="ARBA00004141"/>
    </source>
</evidence>
<feature type="transmembrane region" description="Helical" evidence="11">
    <location>
        <begin position="102"/>
        <end position="126"/>
    </location>
</feature>
<dbReference type="EC" id="3.4.24.-" evidence="11"/>
<comment type="similarity">
    <text evidence="3 11">Belongs to the peptidase M50B family.</text>
</comment>
<dbReference type="NCBIfam" id="TIGR00054">
    <property type="entry name" value="RIP metalloprotease RseP"/>
    <property type="match status" value="1"/>
</dbReference>
<proteinExistence type="inferred from homology"/>
<protein>
    <recommendedName>
        <fullName evidence="11">Zinc metalloprotease</fullName>
        <ecNumber evidence="11">3.4.24.-</ecNumber>
    </recommendedName>
</protein>
<gene>
    <name evidence="13" type="ORF">Ga0123461_0849</name>
</gene>
<keyword evidence="5 11" id="KW-0812">Transmembrane</keyword>
<dbReference type="InterPro" id="IPR036034">
    <property type="entry name" value="PDZ_sf"/>
</dbReference>
<evidence type="ECO:0000256" key="7">
    <source>
        <dbReference type="ARBA" id="ARBA00022833"/>
    </source>
</evidence>
<evidence type="ECO:0000259" key="12">
    <source>
        <dbReference type="PROSITE" id="PS50106"/>
    </source>
</evidence>
<dbReference type="OrthoDB" id="5287739at2"/>